<feature type="compositionally biased region" description="Low complexity" evidence="1">
    <location>
        <begin position="622"/>
        <end position="635"/>
    </location>
</feature>
<feature type="region of interest" description="Disordered" evidence="1">
    <location>
        <begin position="76"/>
        <end position="97"/>
    </location>
</feature>
<feature type="domain" description="DUF7282" evidence="3">
    <location>
        <begin position="500"/>
        <end position="589"/>
    </location>
</feature>
<evidence type="ECO:0000313" key="5">
    <source>
        <dbReference type="EMBL" id="MFC7141761.1"/>
    </source>
</evidence>
<protein>
    <submittedName>
        <fullName evidence="5">BGTF surface domain-containing protein</fullName>
    </submittedName>
</protein>
<evidence type="ECO:0000256" key="2">
    <source>
        <dbReference type="SAM" id="Phobius"/>
    </source>
</evidence>
<dbReference type="GeneID" id="78822084"/>
<feature type="domain" description="DUF7827" evidence="4">
    <location>
        <begin position="100"/>
        <end position="183"/>
    </location>
</feature>
<dbReference type="Pfam" id="PF23951">
    <property type="entry name" value="DUF7282"/>
    <property type="match status" value="1"/>
</dbReference>
<feature type="compositionally biased region" description="Low complexity" evidence="1">
    <location>
        <begin position="76"/>
        <end position="85"/>
    </location>
</feature>
<dbReference type="EMBL" id="JBHTAS010000001">
    <property type="protein sequence ID" value="MFC7141761.1"/>
    <property type="molecule type" value="Genomic_DNA"/>
</dbReference>
<dbReference type="InterPro" id="IPR057149">
    <property type="entry name" value="DUF7827"/>
</dbReference>
<organism evidence="5 6">
    <name type="scientific">Halosimplex aquaticum</name>
    <dbReference type="NCBI Taxonomy" id="3026162"/>
    <lineage>
        <taxon>Archaea</taxon>
        <taxon>Methanobacteriati</taxon>
        <taxon>Methanobacteriota</taxon>
        <taxon>Stenosarchaea group</taxon>
        <taxon>Halobacteria</taxon>
        <taxon>Halobacteriales</taxon>
        <taxon>Haloarculaceae</taxon>
        <taxon>Halosimplex</taxon>
    </lineage>
</organism>
<keyword evidence="6" id="KW-1185">Reference proteome</keyword>
<dbReference type="NCBIfam" id="NF045517">
    <property type="entry name" value="halo_surf_dom"/>
    <property type="match status" value="1"/>
</dbReference>
<dbReference type="Pfam" id="PF25162">
    <property type="entry name" value="DUF7827"/>
    <property type="match status" value="1"/>
</dbReference>
<keyword evidence="2" id="KW-1133">Transmembrane helix</keyword>
<feature type="region of interest" description="Disordered" evidence="1">
    <location>
        <begin position="616"/>
        <end position="696"/>
    </location>
</feature>
<evidence type="ECO:0000259" key="3">
    <source>
        <dbReference type="Pfam" id="PF23951"/>
    </source>
</evidence>
<comment type="caution">
    <text evidence="5">The sequence shown here is derived from an EMBL/GenBank/DDBJ whole genome shotgun (WGS) entry which is preliminary data.</text>
</comment>
<feature type="transmembrane region" description="Helical" evidence="2">
    <location>
        <begin position="705"/>
        <end position="724"/>
    </location>
</feature>
<evidence type="ECO:0000256" key="1">
    <source>
        <dbReference type="SAM" id="MobiDB-lite"/>
    </source>
</evidence>
<name>A0ABD5Y7S3_9EURY</name>
<keyword evidence="2" id="KW-0472">Membrane</keyword>
<reference evidence="5 6" key="1">
    <citation type="journal article" date="2019" name="Int. J. Syst. Evol. Microbiol.">
        <title>The Global Catalogue of Microorganisms (GCM) 10K type strain sequencing project: providing services to taxonomists for standard genome sequencing and annotation.</title>
        <authorList>
            <consortium name="The Broad Institute Genomics Platform"/>
            <consortium name="The Broad Institute Genome Sequencing Center for Infectious Disease"/>
            <person name="Wu L."/>
            <person name="Ma J."/>
        </authorList>
    </citation>
    <scope>NUCLEOTIDE SEQUENCE [LARGE SCALE GENOMIC DNA]</scope>
    <source>
        <strain evidence="5 6">XZYJT29</strain>
    </source>
</reference>
<dbReference type="AlphaFoldDB" id="A0ABD5Y7S3"/>
<feature type="compositionally biased region" description="Low complexity" evidence="1">
    <location>
        <begin position="670"/>
        <end position="689"/>
    </location>
</feature>
<feature type="region of interest" description="Disordered" evidence="1">
    <location>
        <begin position="41"/>
        <end position="60"/>
    </location>
</feature>
<evidence type="ECO:0000313" key="6">
    <source>
        <dbReference type="Proteomes" id="UP001596432"/>
    </source>
</evidence>
<evidence type="ECO:0000259" key="4">
    <source>
        <dbReference type="Pfam" id="PF25162"/>
    </source>
</evidence>
<gene>
    <name evidence="5" type="ORF">ACFQMA_18230</name>
</gene>
<feature type="transmembrane region" description="Helical" evidence="2">
    <location>
        <begin position="15"/>
        <end position="38"/>
    </location>
</feature>
<dbReference type="RefSeq" id="WP_274322839.1">
    <property type="nucleotide sequence ID" value="NZ_CP118158.1"/>
</dbReference>
<dbReference type="Proteomes" id="UP001596432">
    <property type="component" value="Unassembled WGS sequence"/>
</dbReference>
<keyword evidence="2" id="KW-0812">Transmembrane</keyword>
<accession>A0ABD5Y7S3</accession>
<dbReference type="InterPro" id="IPR055706">
    <property type="entry name" value="Slg1/2_DUF7282"/>
</dbReference>
<feature type="compositionally biased region" description="Polar residues" evidence="1">
    <location>
        <begin position="50"/>
        <end position="60"/>
    </location>
</feature>
<sequence>MGDQSEFTRFGRRAVSTYGVVFVLAMAVVAAAGVPAFAAGSPGPADANAGSPSVENRTTCPSAAAVAGGGSAATADSAGADAATANGPSRESYPDAPHMHVARGDIAAIETGIARSRTGTIRIQSVDGEFDVTLTFANNDGRKPATLYLNTYLAGNDSAVAGLAYTAGDNDRVAVDSRDAVTGAPMPVGAYDVTIERGSETVTKRLTIDDPSVGDLTLLRAPGDRFENISTSRDVTEGLESGVVSDPLATGDGPAPALGDTMVYRLNASGLYGLLAAQGGETAEENFLTVERSGASGQALDLTIDGRDGCAPVVDVPASLDDGSMQVIPDATNETLYLTVDLRRAAYESADGWGDREFGRASVSVFDGSHLVDSNAISGVDFAVLERHVTYDPAGEAIRREAASGQTIAGETSLAPHSRLTFDVAAIDDDFETQAQTTVNADGSFSTTVDLSDAPEDARLTLSTAEVDGSKTLLTTGDAPETAIWFQEYQSPSTDEATSIEGVTAALEDGGFVAAYAVPPDEQVTHENLIGRSGYLQSGVHHTYVSLDKRLTDSQTVVLALHRDSDGDGRFDYPADDSPYSIDGDAVHTAGRVLLSGDSSNPPRDPQYLTVDLQSADDIEGTPVPTATPTDTPTVTPTPTPTPDPVATTELPPPTLRGEETPTATPDESGTVAPNGTAAATGTAGPNGTTAGGTVDGSTDGLGPGFGPLAVLLAGTALVLAALVRRS</sequence>
<proteinExistence type="predicted"/>